<feature type="transmembrane region" description="Helical" evidence="5">
    <location>
        <begin position="16"/>
        <end position="35"/>
    </location>
</feature>
<evidence type="ECO:0000313" key="6">
    <source>
        <dbReference type="EMBL" id="KAJ3051037.1"/>
    </source>
</evidence>
<accession>A0AAD5X5K6</accession>
<gene>
    <name evidence="6" type="ORF">HK097_007990</name>
</gene>
<dbReference type="NCBIfam" id="TIGR00803">
    <property type="entry name" value="nst"/>
    <property type="match status" value="1"/>
</dbReference>
<dbReference type="Proteomes" id="UP001212841">
    <property type="component" value="Unassembled WGS sequence"/>
</dbReference>
<feature type="transmembrane region" description="Helical" evidence="5">
    <location>
        <begin position="258"/>
        <end position="277"/>
    </location>
</feature>
<keyword evidence="3 5" id="KW-1133">Transmembrane helix</keyword>
<evidence type="ECO:0000256" key="5">
    <source>
        <dbReference type="SAM" id="Phobius"/>
    </source>
</evidence>
<comment type="caution">
    <text evidence="6">The sequence shown here is derived from an EMBL/GenBank/DDBJ whole genome shotgun (WGS) entry which is preliminary data.</text>
</comment>
<feature type="transmembrane region" description="Helical" evidence="5">
    <location>
        <begin position="150"/>
        <end position="167"/>
    </location>
</feature>
<keyword evidence="4 5" id="KW-0472">Membrane</keyword>
<proteinExistence type="predicted"/>
<dbReference type="GO" id="GO:0000139">
    <property type="term" value="C:Golgi membrane"/>
    <property type="evidence" value="ECO:0007669"/>
    <property type="project" value="InterPro"/>
</dbReference>
<reference evidence="6" key="1">
    <citation type="submission" date="2020-05" db="EMBL/GenBank/DDBJ databases">
        <title>Phylogenomic resolution of chytrid fungi.</title>
        <authorList>
            <person name="Stajich J.E."/>
            <person name="Amses K."/>
            <person name="Simmons R."/>
            <person name="Seto K."/>
            <person name="Myers J."/>
            <person name="Bonds A."/>
            <person name="Quandt C.A."/>
            <person name="Barry K."/>
            <person name="Liu P."/>
            <person name="Grigoriev I."/>
            <person name="Longcore J.E."/>
            <person name="James T.Y."/>
        </authorList>
    </citation>
    <scope>NUCLEOTIDE SEQUENCE</scope>
    <source>
        <strain evidence="6">JEL0318</strain>
    </source>
</reference>
<sequence length="278" mass="30127">MSDSTSPLLFGLPLKYISLLTLIIQNSFLALILRYSQTAGLSPSGKYLPSTAVVSSEIIKLGICLFIHVRSETEKGRSYSGTQLWNDIFGPKSDWVKMTVPAVLYFVQNNLQYVASSHLDAATFQVTYQLKILTTALFSVWMLGKKLTGLKWGSLVLLTVGIAMVTYDPSKRTSGGDGEKGGGEMFMGLVAVSIACVLSGLAGVWFEKVLKGSQTSLFLRNVQLSIFSVIPGFLFGVLLMDGEKLREGGGFFQGYNGWTWMAIGCQACGGLIVAMVVK</sequence>
<evidence type="ECO:0000313" key="7">
    <source>
        <dbReference type="Proteomes" id="UP001212841"/>
    </source>
</evidence>
<name>A0AAD5X5K6_9FUNG</name>
<evidence type="ECO:0000256" key="1">
    <source>
        <dbReference type="ARBA" id="ARBA00004141"/>
    </source>
</evidence>
<feature type="transmembrane region" description="Helical" evidence="5">
    <location>
        <begin position="187"/>
        <end position="206"/>
    </location>
</feature>
<dbReference type="Pfam" id="PF04142">
    <property type="entry name" value="Nuc_sug_transp"/>
    <property type="match status" value="1"/>
</dbReference>
<dbReference type="PIRSF" id="PIRSF005799">
    <property type="entry name" value="UDP-gal_transpt"/>
    <property type="match status" value="1"/>
</dbReference>
<feature type="transmembrane region" description="Helical" evidence="5">
    <location>
        <begin position="218"/>
        <end position="238"/>
    </location>
</feature>
<protein>
    <submittedName>
        <fullName evidence="6">Uncharacterized protein</fullName>
    </submittedName>
</protein>
<evidence type="ECO:0000256" key="2">
    <source>
        <dbReference type="ARBA" id="ARBA00022692"/>
    </source>
</evidence>
<dbReference type="GO" id="GO:0015165">
    <property type="term" value="F:pyrimidine nucleotide-sugar transmembrane transporter activity"/>
    <property type="evidence" value="ECO:0007669"/>
    <property type="project" value="InterPro"/>
</dbReference>
<evidence type="ECO:0000256" key="4">
    <source>
        <dbReference type="ARBA" id="ARBA00023136"/>
    </source>
</evidence>
<dbReference type="EMBL" id="JADGJD010000442">
    <property type="protein sequence ID" value="KAJ3051037.1"/>
    <property type="molecule type" value="Genomic_DNA"/>
</dbReference>
<dbReference type="PANTHER" id="PTHR10231">
    <property type="entry name" value="NUCLEOTIDE-SUGAR TRANSMEMBRANE TRANSPORTER"/>
    <property type="match status" value="1"/>
</dbReference>
<comment type="subcellular location">
    <subcellularLocation>
        <location evidence="1">Membrane</location>
        <topology evidence="1">Multi-pass membrane protein</topology>
    </subcellularLocation>
</comment>
<dbReference type="InterPro" id="IPR037185">
    <property type="entry name" value="EmrE-like"/>
</dbReference>
<dbReference type="AlphaFoldDB" id="A0AAD5X5K6"/>
<dbReference type="SUPFAM" id="SSF103481">
    <property type="entry name" value="Multidrug resistance efflux transporter EmrE"/>
    <property type="match status" value="1"/>
</dbReference>
<keyword evidence="2 5" id="KW-0812">Transmembrane</keyword>
<keyword evidence="7" id="KW-1185">Reference proteome</keyword>
<organism evidence="6 7">
    <name type="scientific">Rhizophlyctis rosea</name>
    <dbReference type="NCBI Taxonomy" id="64517"/>
    <lineage>
        <taxon>Eukaryota</taxon>
        <taxon>Fungi</taxon>
        <taxon>Fungi incertae sedis</taxon>
        <taxon>Chytridiomycota</taxon>
        <taxon>Chytridiomycota incertae sedis</taxon>
        <taxon>Chytridiomycetes</taxon>
        <taxon>Rhizophlyctidales</taxon>
        <taxon>Rhizophlyctidaceae</taxon>
        <taxon>Rhizophlyctis</taxon>
    </lineage>
</organism>
<dbReference type="InterPro" id="IPR007271">
    <property type="entry name" value="Nuc_sug_transpt"/>
</dbReference>
<evidence type="ECO:0000256" key="3">
    <source>
        <dbReference type="ARBA" id="ARBA00022989"/>
    </source>
</evidence>